<name>A0AB33V6W7_9VIRU</name>
<reference evidence="2" key="1">
    <citation type="submission" date="2023-06" db="EMBL/GenBank/DDBJ databases">
        <authorList>
            <person name="Mercer L.K."/>
            <person name="Harding E.F."/>
            <person name="Sridhar T."/>
            <person name="White P.A."/>
        </authorList>
    </citation>
    <scope>NUCLEOTIDE SEQUENCE</scope>
</reference>
<protein>
    <submittedName>
        <fullName evidence="2">Terminal repeat region</fullName>
    </submittedName>
</protein>
<accession>A0AB33V6W7</accession>
<evidence type="ECO:0000256" key="1">
    <source>
        <dbReference type="SAM" id="MobiDB-lite"/>
    </source>
</evidence>
<proteinExistence type="predicted"/>
<feature type="compositionally biased region" description="Polar residues" evidence="1">
    <location>
        <begin position="8"/>
        <end position="17"/>
    </location>
</feature>
<reference evidence="2" key="2">
    <citation type="journal article" date="2024" name="Virology">
        <title>Novel viruses discovered in metatranscriptomic analysis of farmed barramundi in Asia and Australia.</title>
        <authorList>
            <person name="Mercer L.K."/>
            <person name="Harding E.F."/>
            <person name="Sridhar T."/>
            <person name="White P.A."/>
        </authorList>
    </citation>
    <scope>NUCLEOTIDE SEQUENCE</scope>
</reference>
<feature type="region of interest" description="Disordered" evidence="1">
    <location>
        <begin position="1"/>
        <end position="81"/>
    </location>
</feature>
<evidence type="ECO:0000313" key="2">
    <source>
        <dbReference type="EMBL" id="DBA59402.1"/>
    </source>
</evidence>
<dbReference type="EMBL" id="BK064844">
    <property type="protein sequence ID" value="DBA59401.1"/>
    <property type="molecule type" value="Genomic_DNA"/>
</dbReference>
<dbReference type="EMBL" id="BK064844">
    <property type="protein sequence ID" value="DBA59402.1"/>
    <property type="molecule type" value="Genomic_DNA"/>
</dbReference>
<sequence length="81" mass="8008">MGIWSVTVGGSRSNSRSEGVAGVQRMATSRPGSGSEEGLRARVLLRGTGGGGGGASSERRLDGGVSGGDQSELESWGGGVE</sequence>
<organism evidence="2">
    <name type="scientific">Latid herpesvirus 1</name>
    <dbReference type="NCBI Taxonomy" id="3096545"/>
    <lineage>
        <taxon>Viruses</taxon>
        <taxon>Duplodnaviria</taxon>
        <taxon>Heunggongvirae</taxon>
        <taxon>Peploviricota</taxon>
        <taxon>Herviviricetes</taxon>
        <taxon>Herpesvirales</taxon>
    </lineage>
</organism>